<reference evidence="3" key="1">
    <citation type="submission" date="2018-05" db="EMBL/GenBank/DDBJ databases">
        <authorList>
            <person name="Lanie J.A."/>
            <person name="Ng W.-L."/>
            <person name="Kazmierczak K.M."/>
            <person name="Andrzejewski T.M."/>
            <person name="Davidsen T.M."/>
            <person name="Wayne K.J."/>
            <person name="Tettelin H."/>
            <person name="Glass J.I."/>
            <person name="Rusch D."/>
            <person name="Podicherti R."/>
            <person name="Tsui H.-C.T."/>
            <person name="Winkler M.E."/>
        </authorList>
    </citation>
    <scope>NUCLEOTIDE SEQUENCE</scope>
</reference>
<sequence>MLSGILVTASFSGGNSEAYLFPRIISSIMMFLAILLLIFHFNEKKHQDQKINIVKLAPFFILIVIFILLGENLGFYLSTSLIFLIISFVYFPEKKNFKNILLFIIVGFCFMCVIYFLFTFLLKVQVPRFFLF</sequence>
<dbReference type="EMBL" id="UINC01010461">
    <property type="protein sequence ID" value="SVA46518.1"/>
    <property type="molecule type" value="Genomic_DNA"/>
</dbReference>
<proteinExistence type="predicted"/>
<feature type="domain" description="DUF1468" evidence="2">
    <location>
        <begin position="14"/>
        <end position="127"/>
    </location>
</feature>
<dbReference type="AlphaFoldDB" id="A0A381W3G6"/>
<evidence type="ECO:0000256" key="1">
    <source>
        <dbReference type="SAM" id="Phobius"/>
    </source>
</evidence>
<protein>
    <recommendedName>
        <fullName evidence="2">DUF1468 domain-containing protein</fullName>
    </recommendedName>
</protein>
<dbReference type="Pfam" id="PF07331">
    <property type="entry name" value="TctB"/>
    <property type="match status" value="1"/>
</dbReference>
<name>A0A381W3G6_9ZZZZ</name>
<evidence type="ECO:0000313" key="3">
    <source>
        <dbReference type="EMBL" id="SVA46518.1"/>
    </source>
</evidence>
<feature type="transmembrane region" description="Helical" evidence="1">
    <location>
        <begin position="75"/>
        <end position="91"/>
    </location>
</feature>
<feature type="transmembrane region" description="Helical" evidence="1">
    <location>
        <begin position="20"/>
        <end position="39"/>
    </location>
</feature>
<accession>A0A381W3G6</accession>
<keyword evidence="1" id="KW-0472">Membrane</keyword>
<dbReference type="InterPro" id="IPR009936">
    <property type="entry name" value="DUF1468"/>
</dbReference>
<feature type="transmembrane region" description="Helical" evidence="1">
    <location>
        <begin position="51"/>
        <end position="69"/>
    </location>
</feature>
<feature type="transmembrane region" description="Helical" evidence="1">
    <location>
        <begin position="100"/>
        <end position="122"/>
    </location>
</feature>
<evidence type="ECO:0000259" key="2">
    <source>
        <dbReference type="Pfam" id="PF07331"/>
    </source>
</evidence>
<keyword evidence="1" id="KW-1133">Transmembrane helix</keyword>
<gene>
    <name evidence="3" type="ORF">METZ01_LOCUS99372</name>
</gene>
<keyword evidence="1" id="KW-0812">Transmembrane</keyword>
<organism evidence="3">
    <name type="scientific">marine metagenome</name>
    <dbReference type="NCBI Taxonomy" id="408172"/>
    <lineage>
        <taxon>unclassified sequences</taxon>
        <taxon>metagenomes</taxon>
        <taxon>ecological metagenomes</taxon>
    </lineage>
</organism>